<evidence type="ECO:0000313" key="3">
    <source>
        <dbReference type="Proteomes" id="UP000247476"/>
    </source>
</evidence>
<dbReference type="AlphaFoldDB" id="A0A2V5K4C5"/>
<protein>
    <submittedName>
        <fullName evidence="2">GNAT family N-acetyltransferase</fullName>
    </submittedName>
</protein>
<reference evidence="2 3" key="1">
    <citation type="submission" date="2018-05" db="EMBL/GenBank/DDBJ databases">
        <title>Paenibacillus flagellatus sp. nov., isolated from selenium mineral soil.</title>
        <authorList>
            <person name="Dai X."/>
        </authorList>
    </citation>
    <scope>NUCLEOTIDE SEQUENCE [LARGE SCALE GENOMIC DNA]</scope>
    <source>
        <strain evidence="2 3">DXL2</strain>
    </source>
</reference>
<evidence type="ECO:0000313" key="2">
    <source>
        <dbReference type="EMBL" id="PYI53582.1"/>
    </source>
</evidence>
<comment type="caution">
    <text evidence="2">The sequence shown here is derived from an EMBL/GenBank/DDBJ whole genome shotgun (WGS) entry which is preliminary data.</text>
</comment>
<dbReference type="GO" id="GO:0016747">
    <property type="term" value="F:acyltransferase activity, transferring groups other than amino-acyl groups"/>
    <property type="evidence" value="ECO:0007669"/>
    <property type="project" value="InterPro"/>
</dbReference>
<sequence length="183" mass="20683">MIAALRLVLPSLAYRESYWSFYEEWKETGEEMVPWVIEKDPSDFAEYVNFLYSQNTEEKVAGLDWVPHSTYWLVDSSDSVLGAVNIRHRLNEKLLNAGGHIGYGIRPSQRRRGHASTMLALALDKTRELGLDRVLVVCDHGNVGSERTILKNGGVFESVFVEENGNAVKRFWIPLAETGKAPD</sequence>
<dbReference type="Pfam" id="PF13302">
    <property type="entry name" value="Acetyltransf_3"/>
    <property type="match status" value="1"/>
</dbReference>
<accession>A0A2V5K4C5</accession>
<dbReference type="RefSeq" id="WP_110841354.1">
    <property type="nucleotide sequence ID" value="NZ_QJVJ01000007.1"/>
</dbReference>
<dbReference type="Gene3D" id="3.40.630.30">
    <property type="match status" value="1"/>
</dbReference>
<dbReference type="SUPFAM" id="SSF55729">
    <property type="entry name" value="Acyl-CoA N-acyltransferases (Nat)"/>
    <property type="match status" value="1"/>
</dbReference>
<feature type="domain" description="N-acetyltransferase" evidence="1">
    <location>
        <begin position="12"/>
        <end position="176"/>
    </location>
</feature>
<name>A0A2V5K4C5_9BACL</name>
<dbReference type="PROSITE" id="PS51186">
    <property type="entry name" value="GNAT"/>
    <property type="match status" value="1"/>
</dbReference>
<proteinExistence type="predicted"/>
<dbReference type="InterPro" id="IPR016181">
    <property type="entry name" value="Acyl_CoA_acyltransferase"/>
</dbReference>
<dbReference type="Proteomes" id="UP000247476">
    <property type="component" value="Unassembled WGS sequence"/>
</dbReference>
<dbReference type="InterPro" id="IPR000182">
    <property type="entry name" value="GNAT_dom"/>
</dbReference>
<organism evidence="2 3">
    <name type="scientific">Paenibacillus flagellatus</name>
    <dbReference type="NCBI Taxonomy" id="2211139"/>
    <lineage>
        <taxon>Bacteria</taxon>
        <taxon>Bacillati</taxon>
        <taxon>Bacillota</taxon>
        <taxon>Bacilli</taxon>
        <taxon>Bacillales</taxon>
        <taxon>Paenibacillaceae</taxon>
        <taxon>Paenibacillus</taxon>
    </lineage>
</organism>
<dbReference type="EMBL" id="QJVJ01000007">
    <property type="protein sequence ID" value="PYI53582.1"/>
    <property type="molecule type" value="Genomic_DNA"/>
</dbReference>
<dbReference type="PANTHER" id="PTHR39173">
    <property type="entry name" value="ACETYLTRANSFERASE"/>
    <property type="match status" value="1"/>
</dbReference>
<keyword evidence="3" id="KW-1185">Reference proteome</keyword>
<keyword evidence="2" id="KW-0808">Transferase</keyword>
<dbReference type="PANTHER" id="PTHR39173:SF1">
    <property type="entry name" value="ACETYLTRANSFERASE"/>
    <property type="match status" value="1"/>
</dbReference>
<evidence type="ECO:0000259" key="1">
    <source>
        <dbReference type="PROSITE" id="PS51186"/>
    </source>
</evidence>
<gene>
    <name evidence="2" type="ORF">DLM86_17645</name>
</gene>
<dbReference type="OrthoDB" id="9797989at2"/>